<dbReference type="Gene3D" id="1.25.40.10">
    <property type="entry name" value="Tetratricopeptide repeat domain"/>
    <property type="match status" value="1"/>
</dbReference>
<evidence type="ECO:0000313" key="1">
    <source>
        <dbReference type="EMBL" id="KPV47748.1"/>
    </source>
</evidence>
<feature type="non-terminal residue" evidence="1">
    <location>
        <position position="218"/>
    </location>
</feature>
<dbReference type="EMBL" id="LJCR01003276">
    <property type="protein sequence ID" value="KPV47748.1"/>
    <property type="molecule type" value="Genomic_DNA"/>
</dbReference>
<dbReference type="SUPFAM" id="SSF48452">
    <property type="entry name" value="TPR-like"/>
    <property type="match status" value="1"/>
</dbReference>
<protein>
    <recommendedName>
        <fullName evidence="3">MalT-like TPR region domain-containing protein</fullName>
    </recommendedName>
</protein>
<gene>
    <name evidence="1" type="ORF">SE17_41790</name>
</gene>
<sequence length="218" mass="23282">LYQRLGNRALEADSVTLAGSMQINQGKVQAGLGQARAAYALNQAIGNVWGMASSAMTLAGGLCDAGHLGEALASAAEAVQLVRERPLTMLQILTLGVLGATQRATLQLEAARATHEEAWALVVPTGARLLIDMIAAELCADCVFAGDMPAAAGYARAGLDVRDYIFTLYMGRAQWQQTAALVWAGEAERARDDLQQFAERIGEQPRYQLGFWCAQAEL</sequence>
<organism evidence="1 2">
    <name type="scientific">Kouleothrix aurantiaca</name>
    <dbReference type="NCBI Taxonomy" id="186479"/>
    <lineage>
        <taxon>Bacteria</taxon>
        <taxon>Bacillati</taxon>
        <taxon>Chloroflexota</taxon>
        <taxon>Chloroflexia</taxon>
        <taxon>Chloroflexales</taxon>
        <taxon>Roseiflexineae</taxon>
        <taxon>Roseiflexaceae</taxon>
        <taxon>Kouleothrix</taxon>
    </lineage>
</organism>
<keyword evidence="2" id="KW-1185">Reference proteome</keyword>
<reference evidence="1 2" key="1">
    <citation type="submission" date="2015-09" db="EMBL/GenBank/DDBJ databases">
        <title>Draft genome sequence of Kouleothrix aurantiaca JCM 19913.</title>
        <authorList>
            <person name="Hemp J."/>
        </authorList>
    </citation>
    <scope>NUCLEOTIDE SEQUENCE [LARGE SCALE GENOMIC DNA]</scope>
    <source>
        <strain evidence="1 2">COM-B</strain>
    </source>
</reference>
<feature type="non-terminal residue" evidence="1">
    <location>
        <position position="1"/>
    </location>
</feature>
<name>A0A0P9EU86_9CHLR</name>
<dbReference type="AlphaFoldDB" id="A0A0P9EU86"/>
<evidence type="ECO:0008006" key="3">
    <source>
        <dbReference type="Google" id="ProtNLM"/>
    </source>
</evidence>
<dbReference type="InterPro" id="IPR011990">
    <property type="entry name" value="TPR-like_helical_dom_sf"/>
</dbReference>
<dbReference type="Proteomes" id="UP000050509">
    <property type="component" value="Unassembled WGS sequence"/>
</dbReference>
<proteinExistence type="predicted"/>
<accession>A0A0P9EU86</accession>
<comment type="caution">
    <text evidence="1">The sequence shown here is derived from an EMBL/GenBank/DDBJ whole genome shotgun (WGS) entry which is preliminary data.</text>
</comment>
<evidence type="ECO:0000313" key="2">
    <source>
        <dbReference type="Proteomes" id="UP000050509"/>
    </source>
</evidence>